<dbReference type="RefSeq" id="WP_204637428.1">
    <property type="nucleotide sequence ID" value="NZ_JADIKC010000008.1"/>
</dbReference>
<evidence type="ECO:0000256" key="2">
    <source>
        <dbReference type="ARBA" id="ARBA00023015"/>
    </source>
</evidence>
<dbReference type="Pfam" id="PF00126">
    <property type="entry name" value="HTH_1"/>
    <property type="match status" value="1"/>
</dbReference>
<dbReference type="SUPFAM" id="SSF53850">
    <property type="entry name" value="Periplasmic binding protein-like II"/>
    <property type="match status" value="1"/>
</dbReference>
<dbReference type="PROSITE" id="PS50931">
    <property type="entry name" value="HTH_LYSR"/>
    <property type="match status" value="1"/>
</dbReference>
<dbReference type="PANTHER" id="PTHR30537">
    <property type="entry name" value="HTH-TYPE TRANSCRIPTIONAL REGULATOR"/>
    <property type="match status" value="1"/>
</dbReference>
<sequence>MNDRFLSMQLFARVARAGSFSVAARETGLSQPSVSRVVRALEQRIGVSLLTRTTRAVTLTEAGADYLARAEAILSALEEADHMARGTGELRGVLRVAMSSSLAVRTVLPRLARFTDPHPSLRVEFTLADERQDLVGEAIDVAVRVGSLGDSTGAVARKIGVMQRVLVASPGYLAKSGTPRKPADLPSHPIIMGPASRGQEAWTFHKGKKRDTVRLRGRIIIDSNEGVAAAAVAGMGIASSGHLGFANELNDGKLVRLLASWHMGSADIHAILPAGRAAKPSARAFADFMATAFKDVMR</sequence>
<evidence type="ECO:0000256" key="1">
    <source>
        <dbReference type="ARBA" id="ARBA00009437"/>
    </source>
</evidence>
<name>A0ABS2JVY1_9GAMM</name>
<dbReference type="InterPro" id="IPR005119">
    <property type="entry name" value="LysR_subst-bd"/>
</dbReference>
<organism evidence="6 7">
    <name type="scientific">Dyella kyungheensis</name>
    <dbReference type="NCBI Taxonomy" id="1242174"/>
    <lineage>
        <taxon>Bacteria</taxon>
        <taxon>Pseudomonadati</taxon>
        <taxon>Pseudomonadota</taxon>
        <taxon>Gammaproteobacteria</taxon>
        <taxon>Lysobacterales</taxon>
        <taxon>Rhodanobacteraceae</taxon>
        <taxon>Dyella</taxon>
    </lineage>
</organism>
<dbReference type="InterPro" id="IPR036388">
    <property type="entry name" value="WH-like_DNA-bd_sf"/>
</dbReference>
<comment type="caution">
    <text evidence="6">The sequence shown here is derived from an EMBL/GenBank/DDBJ whole genome shotgun (WGS) entry which is preliminary data.</text>
</comment>
<dbReference type="Pfam" id="PF03466">
    <property type="entry name" value="LysR_substrate"/>
    <property type="match status" value="1"/>
</dbReference>
<gene>
    <name evidence="6" type="ORF">ISP20_17550</name>
</gene>
<dbReference type="PANTHER" id="PTHR30537:SF5">
    <property type="entry name" value="HTH-TYPE TRANSCRIPTIONAL ACTIVATOR TTDR-RELATED"/>
    <property type="match status" value="1"/>
</dbReference>
<evidence type="ECO:0000313" key="7">
    <source>
        <dbReference type="Proteomes" id="UP001430065"/>
    </source>
</evidence>
<dbReference type="Gene3D" id="3.40.190.290">
    <property type="match status" value="1"/>
</dbReference>
<dbReference type="Proteomes" id="UP001430065">
    <property type="component" value="Unassembled WGS sequence"/>
</dbReference>
<evidence type="ECO:0000256" key="4">
    <source>
        <dbReference type="ARBA" id="ARBA00023163"/>
    </source>
</evidence>
<evidence type="ECO:0000313" key="6">
    <source>
        <dbReference type="EMBL" id="MBM7122975.1"/>
    </source>
</evidence>
<dbReference type="PRINTS" id="PR00039">
    <property type="entry name" value="HTHLYSR"/>
</dbReference>
<comment type="similarity">
    <text evidence="1">Belongs to the LysR transcriptional regulatory family.</text>
</comment>
<reference evidence="6 7" key="1">
    <citation type="submission" date="2020-10" db="EMBL/GenBank/DDBJ databases">
        <title>Phylogeny of dyella-like bacteria.</title>
        <authorList>
            <person name="Fu J."/>
        </authorList>
    </citation>
    <scope>NUCLEOTIDE SEQUENCE [LARGE SCALE GENOMIC DNA]</scope>
    <source>
        <strain evidence="6 7">THG-B117</strain>
    </source>
</reference>
<evidence type="ECO:0000259" key="5">
    <source>
        <dbReference type="PROSITE" id="PS50931"/>
    </source>
</evidence>
<dbReference type="CDD" id="cd08422">
    <property type="entry name" value="PBP2_CrgA_like"/>
    <property type="match status" value="1"/>
</dbReference>
<dbReference type="InterPro" id="IPR000847">
    <property type="entry name" value="LysR_HTH_N"/>
</dbReference>
<dbReference type="EMBL" id="JADIKC010000008">
    <property type="protein sequence ID" value="MBM7122975.1"/>
    <property type="molecule type" value="Genomic_DNA"/>
</dbReference>
<keyword evidence="3" id="KW-0238">DNA-binding</keyword>
<proteinExistence type="inferred from homology"/>
<dbReference type="InterPro" id="IPR036390">
    <property type="entry name" value="WH_DNA-bd_sf"/>
</dbReference>
<feature type="domain" description="HTH lysR-type" evidence="5">
    <location>
        <begin position="8"/>
        <end position="60"/>
    </location>
</feature>
<keyword evidence="2" id="KW-0805">Transcription regulation</keyword>
<dbReference type="SUPFAM" id="SSF46785">
    <property type="entry name" value="Winged helix' DNA-binding domain"/>
    <property type="match status" value="1"/>
</dbReference>
<accession>A0ABS2JVY1</accession>
<dbReference type="Gene3D" id="1.10.10.10">
    <property type="entry name" value="Winged helix-like DNA-binding domain superfamily/Winged helix DNA-binding domain"/>
    <property type="match status" value="1"/>
</dbReference>
<protein>
    <submittedName>
        <fullName evidence="6">LysR family transcriptional regulator</fullName>
    </submittedName>
</protein>
<keyword evidence="7" id="KW-1185">Reference proteome</keyword>
<evidence type="ECO:0000256" key="3">
    <source>
        <dbReference type="ARBA" id="ARBA00023125"/>
    </source>
</evidence>
<keyword evidence="4" id="KW-0804">Transcription</keyword>
<dbReference type="InterPro" id="IPR058163">
    <property type="entry name" value="LysR-type_TF_proteobact-type"/>
</dbReference>